<dbReference type="AlphaFoldDB" id="A0A8B9K1S0"/>
<dbReference type="Pfam" id="PF00664">
    <property type="entry name" value="ABC_membrane"/>
    <property type="match status" value="2"/>
</dbReference>
<dbReference type="InterPro" id="IPR011527">
    <property type="entry name" value="ABC1_TM_dom"/>
</dbReference>
<dbReference type="PANTHER" id="PTHR24223:SF176">
    <property type="entry name" value="ATP-BINDING CASSETTE SUB-FAMILY C MEMBER 2"/>
    <property type="match status" value="1"/>
</dbReference>
<keyword evidence="5" id="KW-0677">Repeat</keyword>
<feature type="domain" description="ABC transporter" evidence="12">
    <location>
        <begin position="367"/>
        <end position="591"/>
    </location>
</feature>
<dbReference type="GO" id="GO:0005524">
    <property type="term" value="F:ATP binding"/>
    <property type="evidence" value="ECO:0007669"/>
    <property type="project" value="UniProtKB-KW"/>
</dbReference>
<evidence type="ECO:0000259" key="12">
    <source>
        <dbReference type="PROSITE" id="PS50893"/>
    </source>
</evidence>
<evidence type="ECO:0000313" key="15">
    <source>
        <dbReference type="Proteomes" id="UP000694621"/>
    </source>
</evidence>
<feature type="domain" description="ABC transmembrane type-1" evidence="13">
    <location>
        <begin position="69"/>
        <end position="349"/>
    </location>
</feature>
<evidence type="ECO:0000256" key="4">
    <source>
        <dbReference type="ARBA" id="ARBA00022692"/>
    </source>
</evidence>
<dbReference type="SUPFAM" id="SSF90123">
    <property type="entry name" value="ABC transporter transmembrane region"/>
    <property type="match status" value="2"/>
</dbReference>
<keyword evidence="3" id="KW-0926">Vacuole</keyword>
<dbReference type="InterPro" id="IPR050173">
    <property type="entry name" value="ABC_transporter_C-like"/>
</dbReference>
<dbReference type="CDD" id="cd03250">
    <property type="entry name" value="ABCC_MRP_domain1"/>
    <property type="match status" value="1"/>
</dbReference>
<dbReference type="GO" id="GO:0016887">
    <property type="term" value="F:ATP hydrolysis activity"/>
    <property type="evidence" value="ECO:0007669"/>
    <property type="project" value="InterPro"/>
</dbReference>
<feature type="transmembrane region" description="Helical" evidence="11">
    <location>
        <begin position="698"/>
        <end position="720"/>
    </location>
</feature>
<feature type="transmembrane region" description="Helical" evidence="11">
    <location>
        <begin position="284"/>
        <end position="312"/>
    </location>
</feature>
<dbReference type="InterPro" id="IPR017871">
    <property type="entry name" value="ABC_transporter-like_CS"/>
</dbReference>
<sequence>MKKISRPEHQQNGLNKGISQDVLVLVDQSEKSEKKSKRENNLDSGEEDYPHSWLILSIAKTFKWVLLESAVLKLVQDLLSFVSPQLLKLLIGFTQDKSVFTWRGYLYASLLLIVAIVQSVFLQQFTQRCFKLGMRVRAAISAAVYKKALTLSNDARKESTIGQMVTLMSADAQRFNEVTNFIHLLWSCPVQIVLSVGFLWIELGPSVLAGLLVMILMVPINGLLAIKSKSYQAKCMMYKDKRMKMLNEILSGIKILKLYAWEPSFEAQVQGFRKQELEVMRKSAFLSSVSTFIFFCAPAFVSLASFAVFVSVSTDNILDAEKAFTSISLFNILRTPLGMLPLLISAMVQVITPLTNHSVRPLTCSAVSVRDGTFSWNRDGSPVLKNVSLQVSPGALVAVVGAVGSGKSSLVSALLGEMHSLSGSVNIKGDVAYVPQQAWVQNATLRDNVLFGSDPDERRFCRVLEACALEPDLDLLPAGVQTEIGEKGINLSGGQKQRVSLARAVYSSADIYLLDDPLSAVDAHVGKHLFEKVIGPRGLLKDKTRILVTHGISFLPYVDEIVVLVEGVVSEVGSYSSLRASKGAFSEFLDTYAKEEDSQDQNQSGIDSQNRNVPQRSEGDADERKGRRLIESETVQTGRVRLIYGLYVGFLEFYGCQFYSWVFLAFIGQNLWLSDWTNDALRYPNGSSYPAHIRDMRVGAYGGLGVAQGFLVCVGTLLLADGAIHAPRTLHSRLLSNILRAPMLFFDTTPSGRVVNRFAKDMFTVDELIPTALRSVILKLLELLATLVLICLAVPLFTAVVVPLIIIYHFVERFYLTTSRQLRRLDSVSRSPIYSLFGETVSGLSVIRAYGHQERFLQQNRTTIDNNLKCVCQLIVSNRSGIRLYEVEQGTAWYIGIKVSVGQRQLLCLARALLRKSKILILDEATAAVDLETDDLIQTTIRREFSHCTVLTIAHRINTILDSSRVMVLDAGRIVEFGPPDVLLQKRGHFYALAKDAGICKTETTAL</sequence>
<evidence type="ECO:0000256" key="5">
    <source>
        <dbReference type="ARBA" id="ARBA00022737"/>
    </source>
</evidence>
<protein>
    <recommendedName>
        <fullName evidence="16">ATP-binding cassette, sub-family C (CFTR/MRP), member 2</fullName>
    </recommendedName>
</protein>
<feature type="transmembrane region" description="Helical" evidence="11">
    <location>
        <begin position="642"/>
        <end position="667"/>
    </location>
</feature>
<feature type="transmembrane region" description="Helical" evidence="11">
    <location>
        <begin position="207"/>
        <end position="226"/>
    </location>
</feature>
<dbReference type="Gene3D" id="1.20.1560.10">
    <property type="entry name" value="ABC transporter type 1, transmembrane domain"/>
    <property type="match status" value="2"/>
</dbReference>
<keyword evidence="8 11" id="KW-1133">Transmembrane helix</keyword>
<evidence type="ECO:0000313" key="14">
    <source>
        <dbReference type="Ensembl" id="ENSAMXP00005028983.1"/>
    </source>
</evidence>
<feature type="region of interest" description="Disordered" evidence="10">
    <location>
        <begin position="1"/>
        <end position="21"/>
    </location>
</feature>
<proteinExistence type="predicted"/>
<evidence type="ECO:0000256" key="8">
    <source>
        <dbReference type="ARBA" id="ARBA00022989"/>
    </source>
</evidence>
<reference evidence="14" key="1">
    <citation type="submission" date="2025-08" db="UniProtKB">
        <authorList>
            <consortium name="Ensembl"/>
        </authorList>
    </citation>
    <scope>IDENTIFICATION</scope>
</reference>
<evidence type="ECO:0000256" key="10">
    <source>
        <dbReference type="SAM" id="MobiDB-lite"/>
    </source>
</evidence>
<keyword evidence="4 11" id="KW-0812">Transmembrane</keyword>
<dbReference type="CDD" id="cd18595">
    <property type="entry name" value="ABC_6TM_MRP1_2_3_6_D1_like"/>
    <property type="match status" value="1"/>
</dbReference>
<organism evidence="14 15">
    <name type="scientific">Astyanax mexicanus</name>
    <name type="common">Blind cave fish</name>
    <name type="synonym">Astyanax fasciatus mexicanus</name>
    <dbReference type="NCBI Taxonomy" id="7994"/>
    <lineage>
        <taxon>Eukaryota</taxon>
        <taxon>Metazoa</taxon>
        <taxon>Chordata</taxon>
        <taxon>Craniata</taxon>
        <taxon>Vertebrata</taxon>
        <taxon>Euteleostomi</taxon>
        <taxon>Actinopterygii</taxon>
        <taxon>Neopterygii</taxon>
        <taxon>Teleostei</taxon>
        <taxon>Ostariophysi</taxon>
        <taxon>Characiformes</taxon>
        <taxon>Characoidei</taxon>
        <taxon>Acestrorhamphidae</taxon>
        <taxon>Acestrorhamphinae</taxon>
        <taxon>Astyanax</taxon>
    </lineage>
</organism>
<evidence type="ECO:0000259" key="13">
    <source>
        <dbReference type="PROSITE" id="PS50929"/>
    </source>
</evidence>
<feature type="transmembrane region" description="Helical" evidence="11">
    <location>
        <begin position="783"/>
        <end position="811"/>
    </location>
</feature>
<dbReference type="GO" id="GO:0000323">
    <property type="term" value="C:lytic vacuole"/>
    <property type="evidence" value="ECO:0007669"/>
    <property type="project" value="UniProtKB-ARBA"/>
</dbReference>
<comment type="subcellular location">
    <subcellularLocation>
        <location evidence="1">Vacuole membrane</location>
        <topology evidence="1">Multi-pass membrane protein</topology>
    </subcellularLocation>
</comment>
<evidence type="ECO:0000256" key="6">
    <source>
        <dbReference type="ARBA" id="ARBA00022741"/>
    </source>
</evidence>
<feature type="compositionally biased region" description="Polar residues" evidence="10">
    <location>
        <begin position="600"/>
        <end position="615"/>
    </location>
</feature>
<feature type="compositionally biased region" description="Basic and acidic residues" evidence="10">
    <location>
        <begin position="617"/>
        <end position="628"/>
    </location>
</feature>
<accession>A0A8B9K1S0</accession>
<dbReference type="FunFam" id="1.20.1560.10:FF:000013">
    <property type="entry name" value="ABC transporter C family member 2"/>
    <property type="match status" value="1"/>
</dbReference>
<evidence type="ECO:0000256" key="9">
    <source>
        <dbReference type="ARBA" id="ARBA00023136"/>
    </source>
</evidence>
<feature type="domain" description="ABC transmembrane type-1" evidence="13">
    <location>
        <begin position="664"/>
        <end position="870"/>
    </location>
</feature>
<evidence type="ECO:0000256" key="7">
    <source>
        <dbReference type="ARBA" id="ARBA00022840"/>
    </source>
</evidence>
<feature type="transmembrane region" description="Helical" evidence="11">
    <location>
        <begin position="332"/>
        <end position="351"/>
    </location>
</feature>
<dbReference type="Pfam" id="PF00005">
    <property type="entry name" value="ABC_tran"/>
    <property type="match status" value="2"/>
</dbReference>
<dbReference type="SUPFAM" id="SSF52540">
    <property type="entry name" value="P-loop containing nucleoside triphosphate hydrolases"/>
    <property type="match status" value="2"/>
</dbReference>
<dbReference type="Proteomes" id="UP000694621">
    <property type="component" value="Unplaced"/>
</dbReference>
<keyword evidence="7" id="KW-0067">ATP-binding</keyword>
<dbReference type="GO" id="GO:0005774">
    <property type="term" value="C:vacuolar membrane"/>
    <property type="evidence" value="ECO:0007669"/>
    <property type="project" value="UniProtKB-SubCell"/>
</dbReference>
<evidence type="ECO:0000256" key="3">
    <source>
        <dbReference type="ARBA" id="ARBA00022554"/>
    </source>
</evidence>
<dbReference type="FunFam" id="3.40.50.300:FF:003492">
    <property type="entry name" value="AGAP012735-PA"/>
    <property type="match status" value="1"/>
</dbReference>
<dbReference type="InterPro" id="IPR003593">
    <property type="entry name" value="AAA+_ATPase"/>
</dbReference>
<feature type="domain" description="ABC transporter" evidence="12">
    <location>
        <begin position="757"/>
        <end position="996"/>
    </location>
</feature>
<dbReference type="GO" id="GO:0016324">
    <property type="term" value="C:apical plasma membrane"/>
    <property type="evidence" value="ECO:0007669"/>
    <property type="project" value="TreeGrafter"/>
</dbReference>
<dbReference type="PROSITE" id="PS50893">
    <property type="entry name" value="ABC_TRANSPORTER_2"/>
    <property type="match status" value="2"/>
</dbReference>
<dbReference type="InterPro" id="IPR003439">
    <property type="entry name" value="ABC_transporter-like_ATP-bd"/>
</dbReference>
<dbReference type="GO" id="GO:0140359">
    <property type="term" value="F:ABC-type transporter activity"/>
    <property type="evidence" value="ECO:0007669"/>
    <property type="project" value="InterPro"/>
</dbReference>
<feature type="region of interest" description="Disordered" evidence="10">
    <location>
        <begin position="596"/>
        <end position="628"/>
    </location>
</feature>
<evidence type="ECO:0000256" key="1">
    <source>
        <dbReference type="ARBA" id="ARBA00004128"/>
    </source>
</evidence>
<dbReference type="FunFam" id="1.20.1560.10:FF:000020">
    <property type="entry name" value="ABC metal ion transporter"/>
    <property type="match status" value="1"/>
</dbReference>
<keyword evidence="6" id="KW-0547">Nucleotide-binding</keyword>
<name>A0A8B9K1S0_ASTMX</name>
<feature type="transmembrane region" description="Helical" evidence="11">
    <location>
        <begin position="181"/>
        <end position="201"/>
    </location>
</feature>
<dbReference type="Gene3D" id="3.40.50.300">
    <property type="entry name" value="P-loop containing nucleotide triphosphate hydrolases"/>
    <property type="match status" value="2"/>
</dbReference>
<keyword evidence="9 11" id="KW-0472">Membrane</keyword>
<dbReference type="FunFam" id="3.40.50.300:FF:000293">
    <property type="entry name" value="ATP binding cassette subfamily C member 1"/>
    <property type="match status" value="1"/>
</dbReference>
<dbReference type="InterPro" id="IPR036640">
    <property type="entry name" value="ABC1_TM_sf"/>
</dbReference>
<dbReference type="SMART" id="SM00382">
    <property type="entry name" value="AAA"/>
    <property type="match status" value="2"/>
</dbReference>
<evidence type="ECO:0000256" key="11">
    <source>
        <dbReference type="SAM" id="Phobius"/>
    </source>
</evidence>
<evidence type="ECO:0008006" key="16">
    <source>
        <dbReference type="Google" id="ProtNLM"/>
    </source>
</evidence>
<dbReference type="PANTHER" id="PTHR24223">
    <property type="entry name" value="ATP-BINDING CASSETTE SUB-FAMILY C"/>
    <property type="match status" value="1"/>
</dbReference>
<evidence type="ECO:0000256" key="2">
    <source>
        <dbReference type="ARBA" id="ARBA00022448"/>
    </source>
</evidence>
<feature type="transmembrane region" description="Helical" evidence="11">
    <location>
        <begin position="104"/>
        <end position="125"/>
    </location>
</feature>
<dbReference type="PROSITE" id="PS00211">
    <property type="entry name" value="ABC_TRANSPORTER_1"/>
    <property type="match status" value="2"/>
</dbReference>
<dbReference type="InterPro" id="IPR027417">
    <property type="entry name" value="P-loop_NTPase"/>
</dbReference>
<keyword evidence="2" id="KW-0813">Transport</keyword>
<dbReference type="Ensembl" id="ENSAMXT00005031796.1">
    <property type="protein sequence ID" value="ENSAMXP00005028983.1"/>
    <property type="gene ID" value="ENSAMXG00005012939.1"/>
</dbReference>
<dbReference type="PROSITE" id="PS50929">
    <property type="entry name" value="ABC_TM1F"/>
    <property type="match status" value="2"/>
</dbReference>